<gene>
    <name evidence="2" type="ORF">METZ01_LOCUS188672</name>
</gene>
<feature type="non-terminal residue" evidence="2">
    <location>
        <position position="347"/>
    </location>
</feature>
<dbReference type="Pfam" id="PF13517">
    <property type="entry name" value="FG-GAP_3"/>
    <property type="match status" value="2"/>
</dbReference>
<dbReference type="EMBL" id="UINC01038588">
    <property type="protein sequence ID" value="SVB35818.1"/>
    <property type="molecule type" value="Genomic_DNA"/>
</dbReference>
<dbReference type="InterPro" id="IPR028994">
    <property type="entry name" value="Integrin_alpha_N"/>
</dbReference>
<dbReference type="PANTHER" id="PTHR46580:SF4">
    <property type="entry name" value="ATP_GTP-BINDING PROTEIN"/>
    <property type="match status" value="1"/>
</dbReference>
<proteinExistence type="predicted"/>
<evidence type="ECO:0008006" key="3">
    <source>
        <dbReference type="Google" id="ProtNLM"/>
    </source>
</evidence>
<dbReference type="AlphaFoldDB" id="A0A382DBM2"/>
<sequence>MWQSLLVIIFLNGCGASQPHVADNPASQRFRDEAGKLLPKQSSSQRQAIFFRADQDALPDLVVLNEAEPGKPQLQVFINHGKKGFQWKGPGRWIEELKAPILSLTVADLNRDGGDDLILVMENSGRVSTQILFNNKKGYFYAKDKEGSYPLWPGIDKVISIDLDQDGDKDLFYFGQMVLNANGKSSSYQTRVLINNGAGRLEDLTALLLPRLPAGIRDASFADYDGDGVVDVFLVYGKGQNRLLINNGVGKFIDRTASHIPRILDDSQHADWADFDQDGDNDLLVVNRLIDKHYRAYPRETTYFLENTGGGNFKKRSHKMLPRLPSYKVYLLDANGNTKLDSLILTS</sequence>
<evidence type="ECO:0000313" key="2">
    <source>
        <dbReference type="EMBL" id="SVB35818.1"/>
    </source>
</evidence>
<dbReference type="PANTHER" id="PTHR46580">
    <property type="entry name" value="SENSOR KINASE-RELATED"/>
    <property type="match status" value="1"/>
</dbReference>
<organism evidence="2">
    <name type="scientific">marine metagenome</name>
    <dbReference type="NCBI Taxonomy" id="408172"/>
    <lineage>
        <taxon>unclassified sequences</taxon>
        <taxon>metagenomes</taxon>
        <taxon>ecological metagenomes</taxon>
    </lineage>
</organism>
<accession>A0A382DBM2</accession>
<dbReference type="Gene3D" id="2.130.10.130">
    <property type="entry name" value="Integrin alpha, N-terminal"/>
    <property type="match status" value="1"/>
</dbReference>
<reference evidence="2" key="1">
    <citation type="submission" date="2018-05" db="EMBL/GenBank/DDBJ databases">
        <authorList>
            <person name="Lanie J.A."/>
            <person name="Ng W.-L."/>
            <person name="Kazmierczak K.M."/>
            <person name="Andrzejewski T.M."/>
            <person name="Davidsen T.M."/>
            <person name="Wayne K.J."/>
            <person name="Tettelin H."/>
            <person name="Glass J.I."/>
            <person name="Rusch D."/>
            <person name="Podicherti R."/>
            <person name="Tsui H.-C.T."/>
            <person name="Winkler M.E."/>
        </authorList>
    </citation>
    <scope>NUCLEOTIDE SEQUENCE</scope>
</reference>
<keyword evidence="1" id="KW-0732">Signal</keyword>
<name>A0A382DBM2_9ZZZZ</name>
<dbReference type="InterPro" id="IPR013517">
    <property type="entry name" value="FG-GAP"/>
</dbReference>
<evidence type="ECO:0000256" key="1">
    <source>
        <dbReference type="ARBA" id="ARBA00022729"/>
    </source>
</evidence>
<protein>
    <recommendedName>
        <fullName evidence="3">VCBS repeat-containing protein</fullName>
    </recommendedName>
</protein>
<dbReference type="SUPFAM" id="SSF69318">
    <property type="entry name" value="Integrin alpha N-terminal domain"/>
    <property type="match status" value="1"/>
</dbReference>